<name>S9VKL3_9TRYP</name>
<reference evidence="5" key="2">
    <citation type="submission" date="2013-03" db="EMBL/GenBank/DDBJ databases">
        <authorList>
            <person name="Motta M.C.M."/>
            <person name="Martins A.C.A."/>
            <person name="Preta C.M.C.C."/>
            <person name="Silva R."/>
            <person name="de Souza S.S."/>
            <person name="Klein C.C."/>
            <person name="de Almeida L.G.P."/>
            <person name="Cunha O.L."/>
            <person name="Colabardini A.C."/>
            <person name="Lima B.A."/>
            <person name="Machado C.R."/>
            <person name="Soares C.M.A."/>
            <person name="de Menezes C.B.A."/>
            <person name="Bartolomeu D.C."/>
            <person name="Grisard E.C."/>
            <person name="Fantinatti-Garboggini F."/>
            <person name="Rodrigues-Luiz G.F."/>
            <person name="Wagner G."/>
            <person name="Goldman G.H."/>
            <person name="Fietto J.L.R."/>
            <person name="Ciapina L.P."/>
            <person name="Brocchi M."/>
            <person name="Elias M.C."/>
            <person name="Goldman M.H.S."/>
            <person name="Sagot M.-F."/>
            <person name="Pereira M."/>
            <person name="Stoco P.H."/>
            <person name="Teixeira S.M.R."/>
            <person name="de Mendonca-Neto R.P."/>
            <person name="Maciel T.E.F."/>
            <person name="Mendes T.A.O."/>
            <person name="Urmenyi T.P."/>
            <person name="Teixeira M.M.G."/>
            <person name="de Camargo E.F.P."/>
            <person name="de Sousa W."/>
            <person name="Schenkman S."/>
            <person name="de Vasconcelos A.T.R."/>
        </authorList>
    </citation>
    <scope>NUCLEOTIDE SEQUENCE</scope>
</reference>
<sequence length="366" mass="40548">MNSKRADNRAAAFFPLSSSYFFHLYEYTAQHRHTMFDAEFQKGTELFAAHRYYAAAQVYAAIAADSKVRKEDQLRALNNVSGCYAAVKQYQKALDAALAALRLEAEHPRALSRAATACEGLQRYDEAILYLERALRQDPTNGSIAATLAKLRQLAPRSRAKAAATSNDAFYYEKSLQKGKEAMQDGQYAEAARQFSKALSLAPATCTARDRAVLLCNLSAARFRSADAAASADDAREAIARDATYARAHYRLAVAEHKLKHFEVAEEALRTCLAMDATHVEAAALLREVAPLVKELRKTAEERTAEKARHAAEVREQQLDQDCAKAFASAFGPAHANTFVYCNYCNESGHTRATCPMLRKRPRPPQ</sequence>
<dbReference type="InterPro" id="IPR019734">
    <property type="entry name" value="TPR_rpt"/>
</dbReference>
<dbReference type="InterPro" id="IPR011990">
    <property type="entry name" value="TPR-like_helical_dom_sf"/>
</dbReference>
<keyword evidence="2 3" id="KW-0802">TPR repeat</keyword>
<dbReference type="PROSITE" id="PS50005">
    <property type="entry name" value="TPR"/>
    <property type="match status" value="2"/>
</dbReference>
<accession>S9VKL3</accession>
<reference evidence="5 6" key="1">
    <citation type="journal article" date="2013" name="PLoS ONE">
        <title>Predicting the Proteins of Angomonas deanei, Strigomonas culicis and Their Respective Endosymbionts Reveals New Aspects of the Trypanosomatidae Family.</title>
        <authorList>
            <person name="Motta M.C."/>
            <person name="Martins A.C."/>
            <person name="de Souza S.S."/>
            <person name="Catta-Preta C.M."/>
            <person name="Silva R."/>
            <person name="Klein C.C."/>
            <person name="de Almeida L.G."/>
            <person name="de Lima Cunha O."/>
            <person name="Ciapina L.P."/>
            <person name="Brocchi M."/>
            <person name="Colabardini A.C."/>
            <person name="de Araujo Lima B."/>
            <person name="Machado C.R."/>
            <person name="de Almeida Soares C.M."/>
            <person name="Probst C.M."/>
            <person name="de Menezes C.B."/>
            <person name="Thompson C.E."/>
            <person name="Bartholomeu D.C."/>
            <person name="Gradia D.F."/>
            <person name="Pavoni D.P."/>
            <person name="Grisard E.C."/>
            <person name="Fantinatti-Garboggini F."/>
            <person name="Marchini F.K."/>
            <person name="Rodrigues-Luiz G.F."/>
            <person name="Wagner G."/>
            <person name="Goldman G.H."/>
            <person name="Fietto J.L."/>
            <person name="Elias M.C."/>
            <person name="Goldman M.H."/>
            <person name="Sagot M.F."/>
            <person name="Pereira M."/>
            <person name="Stoco P.H."/>
            <person name="de Mendonca-Neto R.P."/>
            <person name="Teixeira S.M."/>
            <person name="Maciel T.E."/>
            <person name="de Oliveira Mendes T.A."/>
            <person name="Urmenyi T.P."/>
            <person name="de Souza W."/>
            <person name="Schenkman S."/>
            <person name="de Vasconcelos A.T."/>
        </authorList>
    </citation>
    <scope>NUCLEOTIDE SEQUENCE [LARGE SCALE GENOMIC DNA]</scope>
</reference>
<protein>
    <submittedName>
        <fullName evidence="4">Stress-induced-phosphoprotein 1</fullName>
    </submittedName>
    <submittedName>
        <fullName evidence="5">Stress-inducible protein STI1</fullName>
    </submittedName>
</protein>
<dbReference type="Pfam" id="PF13181">
    <property type="entry name" value="TPR_8"/>
    <property type="match status" value="1"/>
</dbReference>
<dbReference type="Pfam" id="PF07719">
    <property type="entry name" value="TPR_2"/>
    <property type="match status" value="1"/>
</dbReference>
<dbReference type="EMBL" id="ATMH01008000">
    <property type="protein sequence ID" value="EPY22959.1"/>
    <property type="molecule type" value="Genomic_DNA"/>
</dbReference>
<evidence type="ECO:0000256" key="2">
    <source>
        <dbReference type="ARBA" id="ARBA00022803"/>
    </source>
</evidence>
<comment type="caution">
    <text evidence="5">The sequence shown here is derived from an EMBL/GenBank/DDBJ whole genome shotgun (WGS) entry which is preliminary data.</text>
</comment>
<dbReference type="Gene3D" id="1.25.40.10">
    <property type="entry name" value="Tetratricopeptide repeat domain"/>
    <property type="match status" value="2"/>
</dbReference>
<dbReference type="OrthoDB" id="2423701at2759"/>
<keyword evidence="6" id="KW-1185">Reference proteome</keyword>
<dbReference type="AlphaFoldDB" id="S9VKL3"/>
<evidence type="ECO:0000313" key="5">
    <source>
        <dbReference type="EMBL" id="EPY23750.1"/>
    </source>
</evidence>
<dbReference type="EMBL" id="ATMH01007490">
    <property type="protein sequence ID" value="EPY23750.1"/>
    <property type="molecule type" value="Genomic_DNA"/>
</dbReference>
<evidence type="ECO:0000313" key="4">
    <source>
        <dbReference type="EMBL" id="EPY22959.1"/>
    </source>
</evidence>
<dbReference type="Proteomes" id="UP000015354">
    <property type="component" value="Unassembled WGS sequence"/>
</dbReference>
<gene>
    <name evidence="5" type="ORF">STCU_07490</name>
    <name evidence="4" type="ORF">STCU_08000</name>
</gene>
<feature type="repeat" description="TPR" evidence="3">
    <location>
        <begin position="172"/>
        <end position="205"/>
    </location>
</feature>
<dbReference type="SUPFAM" id="SSF48452">
    <property type="entry name" value="TPR-like"/>
    <property type="match status" value="2"/>
</dbReference>
<evidence type="ECO:0000256" key="3">
    <source>
        <dbReference type="PROSITE-ProRule" id="PRU00339"/>
    </source>
</evidence>
<organism evidence="5 6">
    <name type="scientific">Strigomonas culicis</name>
    <dbReference type="NCBI Taxonomy" id="28005"/>
    <lineage>
        <taxon>Eukaryota</taxon>
        <taxon>Discoba</taxon>
        <taxon>Euglenozoa</taxon>
        <taxon>Kinetoplastea</taxon>
        <taxon>Metakinetoplastina</taxon>
        <taxon>Trypanosomatida</taxon>
        <taxon>Trypanosomatidae</taxon>
        <taxon>Strigomonadinae</taxon>
        <taxon>Strigomonas</taxon>
    </lineage>
</organism>
<dbReference type="GO" id="GO:0051879">
    <property type="term" value="F:Hsp90 protein binding"/>
    <property type="evidence" value="ECO:0007669"/>
    <property type="project" value="TreeGrafter"/>
</dbReference>
<dbReference type="PANTHER" id="PTHR22904:SF523">
    <property type="entry name" value="STRESS-INDUCED-PHOSPHOPROTEIN 1"/>
    <property type="match status" value="1"/>
</dbReference>
<dbReference type="InterPro" id="IPR013105">
    <property type="entry name" value="TPR_2"/>
</dbReference>
<dbReference type="SMART" id="SM00028">
    <property type="entry name" value="TPR"/>
    <property type="match status" value="5"/>
</dbReference>
<feature type="repeat" description="TPR" evidence="3">
    <location>
        <begin position="108"/>
        <end position="141"/>
    </location>
</feature>
<evidence type="ECO:0000256" key="1">
    <source>
        <dbReference type="ARBA" id="ARBA00022737"/>
    </source>
</evidence>
<dbReference type="PANTHER" id="PTHR22904">
    <property type="entry name" value="TPR REPEAT CONTAINING PROTEIN"/>
    <property type="match status" value="1"/>
</dbReference>
<keyword evidence="1" id="KW-0677">Repeat</keyword>
<evidence type="ECO:0000313" key="6">
    <source>
        <dbReference type="Proteomes" id="UP000015354"/>
    </source>
</evidence>
<proteinExistence type="predicted"/>